<dbReference type="GO" id="GO:0006654">
    <property type="term" value="P:phosphatidic acid biosynthetic process"/>
    <property type="evidence" value="ECO:0007669"/>
    <property type="project" value="TreeGrafter"/>
</dbReference>
<evidence type="ECO:0000313" key="7">
    <source>
        <dbReference type="Proteomes" id="UP001527202"/>
    </source>
</evidence>
<evidence type="ECO:0000256" key="1">
    <source>
        <dbReference type="ARBA" id="ARBA00022679"/>
    </source>
</evidence>
<proteinExistence type="predicted"/>
<dbReference type="SUPFAM" id="SSF69593">
    <property type="entry name" value="Glycerol-3-phosphate (1)-acyltransferase"/>
    <property type="match status" value="1"/>
</dbReference>
<dbReference type="GO" id="GO:0003841">
    <property type="term" value="F:1-acylglycerol-3-phosphate O-acyltransferase activity"/>
    <property type="evidence" value="ECO:0007669"/>
    <property type="project" value="TreeGrafter"/>
</dbReference>
<feature type="domain" description="Phospholipid/glycerol acyltransferase" evidence="3">
    <location>
        <begin position="35"/>
        <end position="144"/>
    </location>
</feature>
<protein>
    <submittedName>
        <fullName evidence="5">1-acyl-sn-glycerol-3-phosphate acyltransferase</fullName>
    </submittedName>
</protein>
<evidence type="ECO:0000256" key="2">
    <source>
        <dbReference type="ARBA" id="ARBA00023315"/>
    </source>
</evidence>
<keyword evidence="2 5" id="KW-0012">Acyltransferase</keyword>
<dbReference type="EMBL" id="CP026520">
    <property type="protein sequence ID" value="QAV18287.1"/>
    <property type="molecule type" value="Genomic_DNA"/>
</dbReference>
<accession>A0A410WVJ4</accession>
<dbReference type="OrthoDB" id="9803035at2"/>
<dbReference type="PANTHER" id="PTHR10434">
    <property type="entry name" value="1-ACYL-SN-GLYCEROL-3-PHOSPHATE ACYLTRANSFERASE"/>
    <property type="match status" value="1"/>
</dbReference>
<keyword evidence="7" id="KW-1185">Reference proteome</keyword>
<evidence type="ECO:0000313" key="4">
    <source>
        <dbReference type="EMBL" id="MCY9594466.1"/>
    </source>
</evidence>
<dbReference type="Proteomes" id="UP000288943">
    <property type="component" value="Chromosome"/>
</dbReference>
<keyword evidence="1 5" id="KW-0808">Transferase</keyword>
<gene>
    <name evidence="4" type="ORF">M5X16_01560</name>
    <name evidence="5" type="ORF">PC41400_11660</name>
</gene>
<dbReference type="Proteomes" id="UP001527202">
    <property type="component" value="Unassembled WGS sequence"/>
</dbReference>
<reference evidence="5 6" key="1">
    <citation type="submission" date="2018-01" db="EMBL/GenBank/DDBJ databases">
        <title>The whole genome sequencing and assembly of Paenibacillus chitinolyticus KCCM 41400 strain.</title>
        <authorList>
            <person name="Kim J.-Y."/>
            <person name="Park M.-K."/>
            <person name="Lee Y.-J."/>
            <person name="Yi H."/>
            <person name="Bahn Y.-S."/>
            <person name="Kim J.F."/>
            <person name="Lee D.-W."/>
        </authorList>
    </citation>
    <scope>NUCLEOTIDE SEQUENCE [LARGE SCALE GENOMIC DNA]</scope>
    <source>
        <strain evidence="5 6">KCCM 41400</strain>
    </source>
</reference>
<dbReference type="AlphaFoldDB" id="A0A410WVJ4"/>
<organism evidence="5 6">
    <name type="scientific">Paenibacillus chitinolyticus</name>
    <dbReference type="NCBI Taxonomy" id="79263"/>
    <lineage>
        <taxon>Bacteria</taxon>
        <taxon>Bacillati</taxon>
        <taxon>Bacillota</taxon>
        <taxon>Bacilli</taxon>
        <taxon>Bacillales</taxon>
        <taxon>Paenibacillaceae</taxon>
        <taxon>Paenibacillus</taxon>
    </lineage>
</organism>
<evidence type="ECO:0000313" key="5">
    <source>
        <dbReference type="EMBL" id="QAV18287.1"/>
    </source>
</evidence>
<dbReference type="Pfam" id="PF01553">
    <property type="entry name" value="Acyltransferase"/>
    <property type="match status" value="1"/>
</dbReference>
<dbReference type="CDD" id="cd07989">
    <property type="entry name" value="LPLAT_AGPAT-like"/>
    <property type="match status" value="1"/>
</dbReference>
<reference evidence="4 7" key="2">
    <citation type="submission" date="2022-05" db="EMBL/GenBank/DDBJ databases">
        <title>Genome Sequencing of Bee-Associated Microbes.</title>
        <authorList>
            <person name="Dunlap C."/>
        </authorList>
    </citation>
    <scope>NUCLEOTIDE SEQUENCE [LARGE SCALE GENOMIC DNA]</scope>
    <source>
        <strain evidence="4 7">NRRL B-23120</strain>
    </source>
</reference>
<evidence type="ECO:0000313" key="6">
    <source>
        <dbReference type="Proteomes" id="UP000288943"/>
    </source>
</evidence>
<name>A0A410WVJ4_9BACL</name>
<sequence length="195" mass="21273">MSFYHFARGVCNVVYSLLFRIRVIGKDNIPEHGGVLLCSNHISNLDPPLVGIRLKRKVHFMAKAELFQIPVLGLIISKVGAFPVKRGGVSKETIKGTLNLLRDGNVLGIFPEGSRKNPGVGKKGAAMFALKSGAAVVPAAIIGDYKVFGRMTVIYGKPLDLTPFSEAGSADLEQVTEYIMQEIQTLIREHRKEVA</sequence>
<dbReference type="GeneID" id="95375464"/>
<dbReference type="EMBL" id="JAMDMJ010000001">
    <property type="protein sequence ID" value="MCY9594466.1"/>
    <property type="molecule type" value="Genomic_DNA"/>
</dbReference>
<dbReference type="SMART" id="SM00563">
    <property type="entry name" value="PlsC"/>
    <property type="match status" value="1"/>
</dbReference>
<dbReference type="RefSeq" id="WP_042228478.1">
    <property type="nucleotide sequence ID" value="NZ_BQWH01000008.1"/>
</dbReference>
<dbReference type="InterPro" id="IPR002123">
    <property type="entry name" value="Plipid/glycerol_acylTrfase"/>
</dbReference>
<dbReference type="KEGG" id="pchi:PC41400_11660"/>
<dbReference type="PANTHER" id="PTHR10434:SF11">
    <property type="entry name" value="1-ACYL-SN-GLYCEROL-3-PHOSPHATE ACYLTRANSFERASE"/>
    <property type="match status" value="1"/>
</dbReference>
<evidence type="ECO:0000259" key="3">
    <source>
        <dbReference type="SMART" id="SM00563"/>
    </source>
</evidence>